<dbReference type="Proteomes" id="UP000309174">
    <property type="component" value="Unassembled WGS sequence"/>
</dbReference>
<proteinExistence type="predicted"/>
<feature type="transmembrane region" description="Helical" evidence="2">
    <location>
        <begin position="45"/>
        <end position="67"/>
    </location>
</feature>
<keyword evidence="2" id="KW-0812">Transmembrane</keyword>
<comment type="caution">
    <text evidence="3">The sequence shown here is derived from an EMBL/GenBank/DDBJ whole genome shotgun (WGS) entry which is preliminary data.</text>
</comment>
<evidence type="ECO:0000313" key="3">
    <source>
        <dbReference type="EMBL" id="TMQ90197.1"/>
    </source>
</evidence>
<dbReference type="EMBL" id="VCKW01000316">
    <property type="protein sequence ID" value="TMQ90197.1"/>
    <property type="molecule type" value="Genomic_DNA"/>
</dbReference>
<keyword evidence="2" id="KW-0472">Membrane</keyword>
<organism evidence="3 4">
    <name type="scientific">Actinomadura soli</name>
    <dbReference type="NCBI Taxonomy" id="2508997"/>
    <lineage>
        <taxon>Bacteria</taxon>
        <taxon>Bacillati</taxon>
        <taxon>Actinomycetota</taxon>
        <taxon>Actinomycetes</taxon>
        <taxon>Streptosporangiales</taxon>
        <taxon>Thermomonosporaceae</taxon>
        <taxon>Actinomadura</taxon>
    </lineage>
</organism>
<accession>A0A5C4J0M9</accession>
<feature type="compositionally biased region" description="Low complexity" evidence="1">
    <location>
        <begin position="85"/>
        <end position="106"/>
    </location>
</feature>
<keyword evidence="2" id="KW-1133">Transmembrane helix</keyword>
<dbReference type="RefSeq" id="WP_138649771.1">
    <property type="nucleotide sequence ID" value="NZ_VCKW01000316.1"/>
</dbReference>
<dbReference type="AlphaFoldDB" id="A0A5C4J0M9"/>
<feature type="region of interest" description="Disordered" evidence="1">
    <location>
        <begin position="76"/>
        <end position="127"/>
    </location>
</feature>
<sequence length="127" mass="13230">MSGKKISPIFILFFSVGLLLVGLALVFSMAAGAKADEADADKGEIQLQLATMLNFTLAGLSLILVGLGWQFAAGVKTDPPPIPGQSPGYPYGQQAQQQYQPPQQQTGPPPGGQKWGQQPPGPPSGQS</sequence>
<dbReference type="OrthoDB" id="3483630at2"/>
<evidence type="ECO:0000313" key="4">
    <source>
        <dbReference type="Proteomes" id="UP000309174"/>
    </source>
</evidence>
<evidence type="ECO:0000256" key="2">
    <source>
        <dbReference type="SAM" id="Phobius"/>
    </source>
</evidence>
<keyword evidence="4" id="KW-1185">Reference proteome</keyword>
<protein>
    <submittedName>
        <fullName evidence="3">Uncharacterized protein</fullName>
    </submittedName>
</protein>
<gene>
    <name evidence="3" type="ORF">ETD83_36495</name>
</gene>
<name>A0A5C4J0M9_9ACTN</name>
<reference evidence="3 4" key="1">
    <citation type="submission" date="2019-05" db="EMBL/GenBank/DDBJ databases">
        <title>Draft genome sequence of Actinomadura sp. 14C53.</title>
        <authorList>
            <person name="Saricaoglu S."/>
            <person name="Isik K."/>
        </authorList>
    </citation>
    <scope>NUCLEOTIDE SEQUENCE [LARGE SCALE GENOMIC DNA]</scope>
    <source>
        <strain evidence="3 4">14C53</strain>
    </source>
</reference>
<evidence type="ECO:0000256" key="1">
    <source>
        <dbReference type="SAM" id="MobiDB-lite"/>
    </source>
</evidence>